<gene>
    <name evidence="1" type="ORF">SADO_16823</name>
</gene>
<dbReference type="EMBL" id="APND01000009">
    <property type="protein sequence ID" value="MES1930926.1"/>
    <property type="molecule type" value="Genomic_DNA"/>
</dbReference>
<accession>A0ABV2B510</accession>
<evidence type="ECO:0008006" key="3">
    <source>
        <dbReference type="Google" id="ProtNLM"/>
    </source>
</evidence>
<dbReference type="SUPFAM" id="SSF55008">
    <property type="entry name" value="HMA, heavy metal-associated domain"/>
    <property type="match status" value="1"/>
</dbReference>
<reference evidence="1 2" key="1">
    <citation type="submission" date="2013-03" db="EMBL/GenBank/DDBJ databases">
        <title>Salinisphaera dokdonensis CL-ES53 Genome Sequencing.</title>
        <authorList>
            <person name="Li C."/>
            <person name="Lai Q."/>
            <person name="Shao Z."/>
        </authorList>
    </citation>
    <scope>NUCLEOTIDE SEQUENCE [LARGE SCALE GENOMIC DNA]</scope>
    <source>
        <strain evidence="1 2">CL-ES53</strain>
    </source>
</reference>
<proteinExistence type="predicted"/>
<organism evidence="1 2">
    <name type="scientific">Salinisphaera dokdonensis CL-ES53</name>
    <dbReference type="NCBI Taxonomy" id="1304272"/>
    <lineage>
        <taxon>Bacteria</taxon>
        <taxon>Pseudomonadati</taxon>
        <taxon>Pseudomonadota</taxon>
        <taxon>Gammaproteobacteria</taxon>
        <taxon>Salinisphaerales</taxon>
        <taxon>Salinisphaeraceae</taxon>
        <taxon>Salinisphaera</taxon>
    </lineage>
</organism>
<dbReference type="InterPro" id="IPR036163">
    <property type="entry name" value="HMA_dom_sf"/>
</dbReference>
<keyword evidence="2" id="KW-1185">Reference proteome</keyword>
<evidence type="ECO:0000313" key="2">
    <source>
        <dbReference type="Proteomes" id="UP001460888"/>
    </source>
</evidence>
<evidence type="ECO:0000313" key="1">
    <source>
        <dbReference type="EMBL" id="MES1930926.1"/>
    </source>
</evidence>
<protein>
    <recommendedName>
        <fullName evidence="3">HMA domain-containing protein</fullName>
    </recommendedName>
</protein>
<dbReference type="Gene3D" id="3.30.70.100">
    <property type="match status" value="1"/>
</dbReference>
<sequence>MIEDTDPDATVSVDLAGKVVAIQSTVSNEQLRQAMGSAGYEAEPLA</sequence>
<comment type="caution">
    <text evidence="1">The sequence shown here is derived from an EMBL/GenBank/DDBJ whole genome shotgun (WGS) entry which is preliminary data.</text>
</comment>
<dbReference type="Proteomes" id="UP001460888">
    <property type="component" value="Unassembled WGS sequence"/>
</dbReference>
<name>A0ABV2B510_9GAMM</name>